<reference evidence="4 5" key="1">
    <citation type="submission" date="2017-03" db="EMBL/GenBank/DDBJ databases">
        <authorList>
            <person name="Afonso C.L."/>
            <person name="Miller P.J."/>
            <person name="Scott M.A."/>
            <person name="Spackman E."/>
            <person name="Goraichik I."/>
            <person name="Dimitrov K.M."/>
            <person name="Suarez D.L."/>
            <person name="Swayne D.E."/>
        </authorList>
    </citation>
    <scope>NUCLEOTIDE SEQUENCE [LARGE SCALE GENOMIC DNA]</scope>
    <source>
        <strain evidence="4 5">CECT 7971</strain>
    </source>
</reference>
<keyword evidence="5" id="KW-1185">Reference proteome</keyword>
<feature type="domain" description="YhdP central" evidence="3">
    <location>
        <begin position="438"/>
        <end position="815"/>
    </location>
</feature>
<dbReference type="AlphaFoldDB" id="A0A1Y5RLM6"/>
<feature type="compositionally biased region" description="Polar residues" evidence="1">
    <location>
        <begin position="49"/>
        <end position="74"/>
    </location>
</feature>
<evidence type="ECO:0000313" key="4">
    <source>
        <dbReference type="EMBL" id="SLN19965.1"/>
    </source>
</evidence>
<gene>
    <name evidence="4" type="ORF">PAM7971_00593</name>
</gene>
<accession>A0A1Y5RLM6</accession>
<organism evidence="4 5">
    <name type="scientific">Pacificibacter marinus</name>
    <dbReference type="NCBI Taxonomy" id="658057"/>
    <lineage>
        <taxon>Bacteria</taxon>
        <taxon>Pseudomonadati</taxon>
        <taxon>Pseudomonadota</taxon>
        <taxon>Alphaproteobacteria</taxon>
        <taxon>Rhodobacterales</taxon>
        <taxon>Roseobacteraceae</taxon>
        <taxon>Pacificibacter</taxon>
    </lineage>
</organism>
<dbReference type="STRING" id="658057.SAMN04488032_10157"/>
<evidence type="ECO:0000313" key="5">
    <source>
        <dbReference type="Proteomes" id="UP000193307"/>
    </source>
</evidence>
<proteinExistence type="predicted"/>
<feature type="region of interest" description="Disordered" evidence="1">
    <location>
        <begin position="1"/>
        <end position="85"/>
    </location>
</feature>
<keyword evidence="2" id="KW-0472">Membrane</keyword>
<evidence type="ECO:0000256" key="2">
    <source>
        <dbReference type="SAM" id="Phobius"/>
    </source>
</evidence>
<protein>
    <recommendedName>
        <fullName evidence="3">YhdP central domain-containing protein</fullName>
    </recommendedName>
</protein>
<evidence type="ECO:0000256" key="1">
    <source>
        <dbReference type="SAM" id="MobiDB-lite"/>
    </source>
</evidence>
<name>A0A1Y5RLM6_9RHOB</name>
<sequence>MLQVQSKAERQFSAAETERPKRTMAKTPDLDGSPNETRAASSGAGENSDPVSQTSEAPKAADTSSDTDAENPQATPAGKVNRRHKKRHHAHRFGLWFFSMLIFLSLLAGLAILALTGQDIVLPTPLTKHIERQINRDLGDAKVSVGQIIVSVDKNFVPRAHAHNVGIIDPSGSEIARLNELQAQFSFDQLKSGQLTPQKLRLSGAQIVVRRRADGSFALDFGGASGTVGSAEDVLKAIDTAFSTDPFRDVQTVEARGLTISLEDARSNRIWLATDASITLTNSPQDINISMDFDVFNGTEDLARLQLGFATQKGSLETTVALNVHNAPALDMAQQSPALSFLSVLDAPISAAMRAQVNASGLLSSYSGTLEIGAGQLVAGEGATPLNFDGAKGYFDYDPVAERLSFPEISLRSDTFDVAGRGHLLLRDFDGNFPTNFIGQFDIDRFSADPKDIFTQPVEFDEGALDLQLTLDPFSVQLGQMALRRGDLWVRGSGGAKATPDGWSMSLDAAVDSMQVADLMSFWPESVSPKTRVWLDTNITAGVYNDVGVSVRLAPGAQTPQTHLGWNFEDAEVRFMKTLPPVTAGAGYGTIAGNTLTVVVQEGVISAPSGGYIDVAGTVLRIPQLNIKPATLGVQLETSSNVEAALSLMAQKPFDVLKEAAFGADVAQGRAQLAGQLSIPLIKKIQLSDVDFNITGDITEASSDQLLAGKNLRAPHMLLALDPTGLSLSGVVDVEGARASAVWRKAFGPEHRGVSNIAGSVTINQTLLDVFQIDLPKGTVSGAAQGDLDVALRKGKDPAFTITSEMDGLGLSVPSIGFSKAQQRTGLFKVSGTAGLVPAVSSLSIEAPGLSAQQGSVTLTSAGALDRLRFETFKVGTWLDSSVTLVGRGAGTPVAVRLGGGTLNLSTSPLGNTSGSSGASGPVELVLDRLIITDSIALHGVSASLTQNGGTSGQFSGRLNGSAPITGSVRPGEFGPVISVQAKDAGKAVVAMGLLEKATGGTLAMTLKSRREDKSYDGAARIENMKVLSAPKLAELLSLVSVVGLLEQLSGPGINFAEIVSGFTIQPERITIASASAEGPSLGITANGIYEIASKQIDLQGVISPIYFLNGIGQIVSRKGEGLFGFNFTLNGAVSNPSIGVNPLSILTPGALRGIFRKKPRAVTPQ</sequence>
<evidence type="ECO:0000259" key="3">
    <source>
        <dbReference type="Pfam" id="PF13116"/>
    </source>
</evidence>
<feature type="transmembrane region" description="Helical" evidence="2">
    <location>
        <begin position="93"/>
        <end position="115"/>
    </location>
</feature>
<dbReference type="InterPro" id="IPR025263">
    <property type="entry name" value="YhdP_central"/>
</dbReference>
<dbReference type="EMBL" id="FWFW01000001">
    <property type="protein sequence ID" value="SLN19965.1"/>
    <property type="molecule type" value="Genomic_DNA"/>
</dbReference>
<keyword evidence="2" id="KW-1133">Transmembrane helix</keyword>
<dbReference type="RefSeq" id="WP_085847472.1">
    <property type="nucleotide sequence ID" value="NZ_FNZV01000001.1"/>
</dbReference>
<dbReference type="OrthoDB" id="7161641at2"/>
<dbReference type="Pfam" id="PF13116">
    <property type="entry name" value="YhdP"/>
    <property type="match status" value="1"/>
</dbReference>
<dbReference type="Proteomes" id="UP000193307">
    <property type="component" value="Unassembled WGS sequence"/>
</dbReference>
<keyword evidence="2" id="KW-0812">Transmembrane</keyword>